<proteinExistence type="predicted"/>
<comment type="caution">
    <text evidence="1">The sequence shown here is derived from an EMBL/GenBank/DDBJ whole genome shotgun (WGS) entry which is preliminary data.</text>
</comment>
<name>A0AA88J3B0_FICCA</name>
<evidence type="ECO:0008006" key="3">
    <source>
        <dbReference type="Google" id="ProtNLM"/>
    </source>
</evidence>
<keyword evidence="2" id="KW-1185">Reference proteome</keyword>
<sequence>MTFCQTNGICSSVVSLAPNGVQRARGAKPGLTMCLGVLSQHLGVILLLKLMLFLHLALDIWKPPKYGQLKLNVRAAVPPNFEFVSIGAIIRDHTGVVFGAMAKKIPADYEPVADECLAIPVKEKDSLAFTGVTAEDIQSLSCHAGDGSCGFVPREGIKAAHMLA</sequence>
<evidence type="ECO:0000313" key="2">
    <source>
        <dbReference type="Proteomes" id="UP001187192"/>
    </source>
</evidence>
<dbReference type="AlphaFoldDB" id="A0AA88J3B0"/>
<reference evidence="1" key="1">
    <citation type="submission" date="2023-07" db="EMBL/GenBank/DDBJ databases">
        <title>draft genome sequence of fig (Ficus carica).</title>
        <authorList>
            <person name="Takahashi T."/>
            <person name="Nishimura K."/>
        </authorList>
    </citation>
    <scope>NUCLEOTIDE SEQUENCE</scope>
</reference>
<protein>
    <recommendedName>
        <fullName evidence="3">RNase H type-1 domain-containing protein</fullName>
    </recommendedName>
</protein>
<dbReference type="Proteomes" id="UP001187192">
    <property type="component" value="Unassembled WGS sequence"/>
</dbReference>
<organism evidence="1 2">
    <name type="scientific">Ficus carica</name>
    <name type="common">Common fig</name>
    <dbReference type="NCBI Taxonomy" id="3494"/>
    <lineage>
        <taxon>Eukaryota</taxon>
        <taxon>Viridiplantae</taxon>
        <taxon>Streptophyta</taxon>
        <taxon>Embryophyta</taxon>
        <taxon>Tracheophyta</taxon>
        <taxon>Spermatophyta</taxon>
        <taxon>Magnoliopsida</taxon>
        <taxon>eudicotyledons</taxon>
        <taxon>Gunneridae</taxon>
        <taxon>Pentapetalae</taxon>
        <taxon>rosids</taxon>
        <taxon>fabids</taxon>
        <taxon>Rosales</taxon>
        <taxon>Moraceae</taxon>
        <taxon>Ficeae</taxon>
        <taxon>Ficus</taxon>
    </lineage>
</organism>
<accession>A0AA88J3B0</accession>
<evidence type="ECO:0000313" key="1">
    <source>
        <dbReference type="EMBL" id="GMN61025.1"/>
    </source>
</evidence>
<gene>
    <name evidence="1" type="ORF">TIFTF001_030109</name>
</gene>
<dbReference type="EMBL" id="BTGU01000105">
    <property type="protein sequence ID" value="GMN61025.1"/>
    <property type="molecule type" value="Genomic_DNA"/>
</dbReference>